<dbReference type="Proteomes" id="UP000002490">
    <property type="component" value="Chromosome"/>
</dbReference>
<sequence length="49" mass="5454">MTPENHHIGDNAAVSLEPRELPANVVNFVAGKPPAWVPYHVQPIARVWQ</sequence>
<dbReference type="DNASU" id="1146217"/>
<dbReference type="AlphaFoldDB" id="Q8CLI5"/>
<name>Q8CLI5_YERPE</name>
<dbReference type="KEGG" id="ypk:y1269"/>
<evidence type="ECO:0000313" key="1">
    <source>
        <dbReference type="EMBL" id="AAM84844.1"/>
    </source>
</evidence>
<reference evidence="1 2" key="1">
    <citation type="journal article" date="2002" name="J. Bacteriol.">
        <title>Genome sequence of Yersinia pestis KIM.</title>
        <authorList>
            <person name="Deng W."/>
            <person name="Burland V."/>
            <person name="Plunkett G.III."/>
            <person name="Boutin A."/>
            <person name="Mayhew G.F."/>
            <person name="Liss P."/>
            <person name="Perna N.T."/>
            <person name="Rose D.J."/>
            <person name="Mau B."/>
            <person name="Zhou S."/>
            <person name="Schwartz D.C."/>
            <person name="Fetherston J.D."/>
            <person name="Lindler L.E."/>
            <person name="Brubaker R.R."/>
            <person name="Plana G.V."/>
            <person name="Straley S.C."/>
            <person name="McDonough K.A."/>
            <person name="Nilles M.L."/>
            <person name="Matson J.S."/>
            <person name="Blattner F.R."/>
            <person name="Perry R.D."/>
        </authorList>
    </citation>
    <scope>NUCLEOTIDE SEQUENCE [LARGE SCALE GENOMIC DNA]</scope>
    <source>
        <strain evidence="2">KIM10+ / Biovar Mediaevalis</strain>
    </source>
</reference>
<proteinExistence type="predicted"/>
<dbReference type="HOGENOM" id="CLU_3142480_0_0_6"/>
<evidence type="ECO:0000313" key="2">
    <source>
        <dbReference type="Proteomes" id="UP000002490"/>
    </source>
</evidence>
<gene>
    <name evidence="1" type="ordered locus">y1269</name>
</gene>
<organism evidence="1 2">
    <name type="scientific">Yersinia pestis</name>
    <dbReference type="NCBI Taxonomy" id="632"/>
    <lineage>
        <taxon>Bacteria</taxon>
        <taxon>Pseudomonadati</taxon>
        <taxon>Pseudomonadota</taxon>
        <taxon>Gammaproteobacteria</taxon>
        <taxon>Enterobacterales</taxon>
        <taxon>Yersiniaceae</taxon>
        <taxon>Yersinia</taxon>
    </lineage>
</organism>
<protein>
    <submittedName>
        <fullName evidence="1">Uncharacterized protein</fullName>
    </submittedName>
</protein>
<accession>Q8CLI5</accession>
<dbReference type="EMBL" id="AE009952">
    <property type="protein sequence ID" value="AAM84844.1"/>
    <property type="molecule type" value="Genomic_DNA"/>
</dbReference>